<dbReference type="RefSeq" id="WP_077026345.1">
    <property type="nucleotide sequence ID" value="NZ_CP017641.1"/>
</dbReference>
<dbReference type="KEGG" id="fmr:Fuma_04792"/>
<gene>
    <name evidence="1" type="ORF">Fuma_04792</name>
</gene>
<name>A0A1P8WM64_9PLAN</name>
<dbReference type="STRING" id="1891926.Fuma_04792"/>
<dbReference type="EMBL" id="CP017641">
    <property type="protein sequence ID" value="APZ95137.1"/>
    <property type="molecule type" value="Genomic_DNA"/>
</dbReference>
<evidence type="ECO:0000313" key="2">
    <source>
        <dbReference type="Proteomes" id="UP000187735"/>
    </source>
</evidence>
<organism evidence="1 2">
    <name type="scientific">Fuerstiella marisgermanici</name>
    <dbReference type="NCBI Taxonomy" id="1891926"/>
    <lineage>
        <taxon>Bacteria</taxon>
        <taxon>Pseudomonadati</taxon>
        <taxon>Planctomycetota</taxon>
        <taxon>Planctomycetia</taxon>
        <taxon>Planctomycetales</taxon>
        <taxon>Planctomycetaceae</taxon>
        <taxon>Fuerstiella</taxon>
    </lineage>
</organism>
<reference evidence="1 2" key="1">
    <citation type="journal article" date="2016" name="Front. Microbiol.">
        <title>Fuerstia marisgermanicae gen. nov., sp. nov., an Unusual Member of the Phylum Planctomycetes from the German Wadden Sea.</title>
        <authorList>
            <person name="Kohn T."/>
            <person name="Heuer A."/>
            <person name="Jogler M."/>
            <person name="Vollmers J."/>
            <person name="Boedeker C."/>
            <person name="Bunk B."/>
            <person name="Rast P."/>
            <person name="Borchert D."/>
            <person name="Glockner I."/>
            <person name="Freese H.M."/>
            <person name="Klenk H.P."/>
            <person name="Overmann J."/>
            <person name="Kaster A.K."/>
            <person name="Rohde M."/>
            <person name="Wiegand S."/>
            <person name="Jogler C."/>
        </authorList>
    </citation>
    <scope>NUCLEOTIDE SEQUENCE [LARGE SCALE GENOMIC DNA]</scope>
    <source>
        <strain evidence="1 2">NH11</strain>
    </source>
</reference>
<protein>
    <submittedName>
        <fullName evidence="1">Uncharacterized protein</fullName>
    </submittedName>
</protein>
<evidence type="ECO:0000313" key="1">
    <source>
        <dbReference type="EMBL" id="APZ95137.1"/>
    </source>
</evidence>
<dbReference type="AlphaFoldDB" id="A0A1P8WM64"/>
<keyword evidence="2" id="KW-1185">Reference proteome</keyword>
<accession>A0A1P8WM64</accession>
<proteinExistence type="predicted"/>
<sequence length="102" mass="11311">MKNDSGVKGAASTYLTQPTADSIARNLKLLSSDTKAVYVLFWTVLARGKQPTEDNNRFPQPQLSVKRCNPKAHLHFGVLRTMTERVMVGNTHPAVRNMSLVS</sequence>
<dbReference type="Proteomes" id="UP000187735">
    <property type="component" value="Chromosome"/>
</dbReference>